<keyword evidence="1" id="KW-0677">Repeat</keyword>
<dbReference type="OrthoDB" id="1743370at2759"/>
<dbReference type="Gene3D" id="2.130.10.30">
    <property type="entry name" value="Regulator of chromosome condensation 1/beta-lactamase-inhibitor protein II"/>
    <property type="match status" value="1"/>
</dbReference>
<name>A0A8S9KJR9_BRACR</name>
<accession>A0A8S9KJR9</accession>
<reference evidence="5 6" key="3">
    <citation type="journal article" date="2020" name="BMC Genomics">
        <title>Intraspecific diversification of the crop wild relative Brassica cretica Lam. using demographic model selection.</title>
        <authorList>
            <person name="Kioukis A."/>
            <person name="Michalopoulou V.A."/>
            <person name="Briers L."/>
            <person name="Pirintsos S."/>
            <person name="Studholme D.J."/>
            <person name="Pavlidis P."/>
            <person name="Sarris P.F."/>
        </authorList>
    </citation>
    <scope>NUCLEOTIDE SEQUENCE [LARGE SCALE GENOMIC DNA]</scope>
    <source>
        <strain evidence="6">cv. PFS-1207/04</strain>
        <strain evidence="5">PFS-1207/04</strain>
    </source>
</reference>
<evidence type="ECO:0000256" key="2">
    <source>
        <dbReference type="PROSITE-ProRule" id="PRU00235"/>
    </source>
</evidence>
<proteinExistence type="predicted"/>
<feature type="repeat" description="RCC1" evidence="2">
    <location>
        <begin position="122"/>
        <end position="184"/>
    </location>
</feature>
<feature type="compositionally biased region" description="Polar residues" evidence="3">
    <location>
        <begin position="18"/>
        <end position="31"/>
    </location>
</feature>
<dbReference type="EMBL" id="QGKY02000164">
    <property type="protein sequence ID" value="KAF2594252.1"/>
    <property type="molecule type" value="Genomic_DNA"/>
</dbReference>
<dbReference type="PROSITE" id="PS50012">
    <property type="entry name" value="RCC1_3"/>
    <property type="match status" value="2"/>
</dbReference>
<feature type="compositionally biased region" description="Low complexity" evidence="3">
    <location>
        <begin position="32"/>
        <end position="54"/>
    </location>
</feature>
<organism evidence="4">
    <name type="scientific">Brassica cretica</name>
    <name type="common">Mustard</name>
    <dbReference type="NCBI Taxonomy" id="69181"/>
    <lineage>
        <taxon>Eukaryota</taxon>
        <taxon>Viridiplantae</taxon>
        <taxon>Streptophyta</taxon>
        <taxon>Embryophyta</taxon>
        <taxon>Tracheophyta</taxon>
        <taxon>Spermatophyta</taxon>
        <taxon>Magnoliopsida</taxon>
        <taxon>eudicotyledons</taxon>
        <taxon>Gunneridae</taxon>
        <taxon>Pentapetalae</taxon>
        <taxon>rosids</taxon>
        <taxon>malvids</taxon>
        <taxon>Brassicales</taxon>
        <taxon>Brassicaceae</taxon>
        <taxon>Brassiceae</taxon>
        <taxon>Brassica</taxon>
    </lineage>
</organism>
<evidence type="ECO:0000313" key="4">
    <source>
        <dbReference type="EMBL" id="KAF2594252.1"/>
    </source>
</evidence>
<dbReference type="Pfam" id="PF00415">
    <property type="entry name" value="RCC1"/>
    <property type="match status" value="1"/>
</dbReference>
<dbReference type="PANTHER" id="PTHR22870">
    <property type="entry name" value="REGULATOR OF CHROMOSOME CONDENSATION"/>
    <property type="match status" value="1"/>
</dbReference>
<dbReference type="AlphaFoldDB" id="A0A8S9KJR9"/>
<sequence length="269" mass="28620">MWKTKAKKIIRFWRQYSSSSKGGLVLSNTNASSRDLTSSSQSSSSATTSRSHSSPGTPFSFDPVPSPKSEVPSSDSEKSHVLLDTKSMQTKVSGSDGFRVSVSSAQSSSSHGSAADDADALGDVYIWGEVICDNVVNVGIDKNASDGTATRTDVLVPKPLESNIVLDVHQIACGVRHATFVTRQGEIFTWGEESGGRLGHGIGRDVSHPRLVESLSAIDFVACGEFHTCAVTGSGTALISVTGYLRESLVLWKDSTWLRLLVDLGTPLL</sequence>
<dbReference type="InterPro" id="IPR051210">
    <property type="entry name" value="Ub_ligase/GEF_domain"/>
</dbReference>
<reference evidence="5" key="2">
    <citation type="submission" date="2019-12" db="EMBL/GenBank/DDBJ databases">
        <authorList>
            <person name="Studholme D.J."/>
            <person name="Sarris P."/>
        </authorList>
    </citation>
    <scope>NUCLEOTIDE SEQUENCE</scope>
    <source>
        <strain evidence="5">PFS-1207/04</strain>
        <tissue evidence="5">Leaf</tissue>
    </source>
</reference>
<dbReference type="PANTHER" id="PTHR22870:SF379">
    <property type="entry name" value="PH, RCC1 AND FYVE DOMAINS-CONTAINING PROTEIN 1"/>
    <property type="match status" value="1"/>
</dbReference>
<dbReference type="InterPro" id="IPR009091">
    <property type="entry name" value="RCC1/BLIP-II"/>
</dbReference>
<reference evidence="4" key="1">
    <citation type="submission" date="2019-12" db="EMBL/GenBank/DDBJ databases">
        <title>Genome sequencing and annotation of Brassica cretica.</title>
        <authorList>
            <person name="Studholme D.J."/>
            <person name="Sarris P.F."/>
        </authorList>
    </citation>
    <scope>NUCLEOTIDE SEQUENCE</scope>
    <source>
        <strain evidence="4">PFS-102/07</strain>
        <tissue evidence="4">Leaf</tissue>
    </source>
</reference>
<dbReference type="Proteomes" id="UP000266723">
    <property type="component" value="Unassembled WGS sequence"/>
</dbReference>
<evidence type="ECO:0000313" key="5">
    <source>
        <dbReference type="EMBL" id="KAF3517069.1"/>
    </source>
</evidence>
<dbReference type="EMBL" id="QGKV02001556">
    <property type="protein sequence ID" value="KAF3517069.1"/>
    <property type="molecule type" value="Genomic_DNA"/>
</dbReference>
<gene>
    <name evidence="5" type="ORF">DY000_02064130</name>
    <name evidence="4" type="ORF">F2Q70_00045572</name>
</gene>
<feature type="repeat" description="RCC1" evidence="2">
    <location>
        <begin position="185"/>
        <end position="234"/>
    </location>
</feature>
<feature type="region of interest" description="Disordered" evidence="3">
    <location>
        <begin position="18"/>
        <end position="79"/>
    </location>
</feature>
<keyword evidence="6" id="KW-1185">Reference proteome</keyword>
<dbReference type="SUPFAM" id="SSF50985">
    <property type="entry name" value="RCC1/BLIP-II"/>
    <property type="match status" value="1"/>
</dbReference>
<dbReference type="InterPro" id="IPR000408">
    <property type="entry name" value="Reg_chr_condens"/>
</dbReference>
<evidence type="ECO:0000256" key="1">
    <source>
        <dbReference type="ARBA" id="ARBA00022737"/>
    </source>
</evidence>
<protein>
    <submittedName>
        <fullName evidence="4">Uncharacterized protein</fullName>
    </submittedName>
</protein>
<evidence type="ECO:0000256" key="3">
    <source>
        <dbReference type="SAM" id="MobiDB-lite"/>
    </source>
</evidence>
<evidence type="ECO:0000313" key="6">
    <source>
        <dbReference type="Proteomes" id="UP000266723"/>
    </source>
</evidence>
<comment type="caution">
    <text evidence="4">The sequence shown here is derived from an EMBL/GenBank/DDBJ whole genome shotgun (WGS) entry which is preliminary data.</text>
</comment>